<protein>
    <recommendedName>
        <fullName evidence="2">Copper homeostasis protein cutC homolog</fullName>
    </recommendedName>
</protein>
<evidence type="ECO:0000256" key="2">
    <source>
        <dbReference type="ARBA" id="ARBA00019014"/>
    </source>
</evidence>
<accession>A0ABN8QFP1</accession>
<comment type="caution">
    <text evidence="4">The sequence shown here is derived from an EMBL/GenBank/DDBJ whole genome shotgun (WGS) entry which is preliminary data.</text>
</comment>
<evidence type="ECO:0000313" key="5">
    <source>
        <dbReference type="Proteomes" id="UP001159427"/>
    </source>
</evidence>
<dbReference type="EMBL" id="CALNXI010001282">
    <property type="protein sequence ID" value="CAH3163185.1"/>
    <property type="molecule type" value="Genomic_DNA"/>
</dbReference>
<evidence type="ECO:0000256" key="3">
    <source>
        <dbReference type="SAM" id="Phobius"/>
    </source>
</evidence>
<dbReference type="PANTHER" id="PTHR12598">
    <property type="entry name" value="COPPER HOMEOSTASIS PROTEIN CUTC"/>
    <property type="match status" value="1"/>
</dbReference>
<evidence type="ECO:0000313" key="4">
    <source>
        <dbReference type="EMBL" id="CAH3163185.1"/>
    </source>
</evidence>
<evidence type="ECO:0000256" key="1">
    <source>
        <dbReference type="ARBA" id="ARBA00007768"/>
    </source>
</evidence>
<keyword evidence="3" id="KW-0472">Membrane</keyword>
<sequence>MLYTFSFNLSCAGAVRVELCSNLMEGGTTPSLGSSFYFISIIFLSFFCIIGMFKIIKEKSPIPVFVMIRPRGGDFLYSAAEFEVMKQDLKLFKEAGANGVVFGILTSHGEVDISRCKELKELASPLPMTFHRAFDMVKDPYTSLEIIINLGFERILTSGQDSSALEGLPTIKYLIEKAKDRIIIVPGGGITERNLERILRGSGAKEFHCSARHSVPSFMEYKNTNTFMGGVLRPPEFVNKVTSYEDVKNFVFVARSVLT</sequence>
<name>A0ABN8QFP1_9CNID</name>
<dbReference type="InterPro" id="IPR005627">
    <property type="entry name" value="CutC-like"/>
</dbReference>
<reference evidence="4 5" key="1">
    <citation type="submission" date="2022-05" db="EMBL/GenBank/DDBJ databases">
        <authorList>
            <consortium name="Genoscope - CEA"/>
            <person name="William W."/>
        </authorList>
    </citation>
    <scope>NUCLEOTIDE SEQUENCE [LARGE SCALE GENOMIC DNA]</scope>
</reference>
<keyword evidence="3" id="KW-1133">Transmembrane helix</keyword>
<feature type="transmembrane region" description="Helical" evidence="3">
    <location>
        <begin position="36"/>
        <end position="56"/>
    </location>
</feature>
<dbReference type="Gene3D" id="3.20.20.380">
    <property type="entry name" value="Copper homeostasis (CutC) domain"/>
    <property type="match status" value="1"/>
</dbReference>
<gene>
    <name evidence="4" type="ORF">PEVE_00004534</name>
</gene>
<dbReference type="InterPro" id="IPR036822">
    <property type="entry name" value="CutC-like_dom_sf"/>
</dbReference>
<dbReference type="SUPFAM" id="SSF110395">
    <property type="entry name" value="CutC-like"/>
    <property type="match status" value="1"/>
</dbReference>
<dbReference type="Proteomes" id="UP001159427">
    <property type="component" value="Unassembled WGS sequence"/>
</dbReference>
<dbReference type="HAMAP" id="MF_00795">
    <property type="entry name" value="CutC"/>
    <property type="match status" value="1"/>
</dbReference>
<keyword evidence="3" id="KW-0812">Transmembrane</keyword>
<comment type="similarity">
    <text evidence="1">Belongs to the CutC family.</text>
</comment>
<dbReference type="PANTHER" id="PTHR12598:SF0">
    <property type="entry name" value="COPPER HOMEOSTASIS PROTEIN CUTC HOMOLOG"/>
    <property type="match status" value="1"/>
</dbReference>
<organism evidence="4 5">
    <name type="scientific">Porites evermanni</name>
    <dbReference type="NCBI Taxonomy" id="104178"/>
    <lineage>
        <taxon>Eukaryota</taxon>
        <taxon>Metazoa</taxon>
        <taxon>Cnidaria</taxon>
        <taxon>Anthozoa</taxon>
        <taxon>Hexacorallia</taxon>
        <taxon>Scleractinia</taxon>
        <taxon>Fungiina</taxon>
        <taxon>Poritidae</taxon>
        <taxon>Porites</taxon>
    </lineage>
</organism>
<dbReference type="Pfam" id="PF03932">
    <property type="entry name" value="CutC"/>
    <property type="match status" value="1"/>
</dbReference>
<keyword evidence="5" id="KW-1185">Reference proteome</keyword>
<proteinExistence type="inferred from homology"/>